<dbReference type="InterPro" id="IPR019734">
    <property type="entry name" value="TPR_rpt"/>
</dbReference>
<keyword evidence="5" id="KW-0472">Membrane</keyword>
<sequence length="687" mass="78937">MLDKPKGQKFTDEAKAIVLQHLSDEHFGVSELANAMNMSRSSLLRKCKKHTALSASQFIRQIRLEEAMELLNDSDLTVSEVSYQVGFGSTSYFIKCFREHYGYPPGEVGKQGMEEKKELVSPSFLKRYRWAFVALAILIGGGIAYILMPSYPRTADIVEKTSLERSIAVLPFKNESSDTTNLYFVNGLMEASLGNLQKIEDLRVISRTSVEKYRNSDQNISDIASELNVNYIVEGSGQKVGDQVMLNIQLIDAVTDTRIWGEQYTHELVDIFAVQNEVAKKIADAIKAKVTPSELEQIDKKPTENIAAYDYYLQALEPFNRGTAEGLEEAIPLFKKALEEDPGFALVYADLAIAYYYLDIYKKEKQYTETINNYADKALLHDSKLTESLIAKALYYMHIGDYRLAVPHLEKALEYNPNSSAVVNMLSSLYANSLPNTGKYLEYALKGIQLDVADNDTAESYIYLHLSNALIQSGFTDEALEYIDKSLELFPQNPYAPYLKSYILYAKNRDIKQTLNDLKRELQKDTSRLDLLQEVAKLHYFQKEYDSAYHYYKPFHDIREQRGLTIYPQEDIKIGVTYEKMGFQEEADKLLKSYTQYCENDQSIYQPASMAVKYAYEGKTDQAIEQLEAFATKNHFQYWILLFMGLDPNLQKLETNPKYEAVMQKIEDRFWENHDRLKEILQEKELL</sequence>
<keyword evidence="1" id="KW-0805">Transcription regulation</keyword>
<dbReference type="EMBL" id="JAFLND010000001">
    <property type="protein sequence ID" value="MBO0329889.1"/>
    <property type="molecule type" value="Genomic_DNA"/>
</dbReference>
<dbReference type="RefSeq" id="WP_207070338.1">
    <property type="nucleotide sequence ID" value="NZ_JAFLND010000001.1"/>
</dbReference>
<dbReference type="Gene3D" id="3.40.50.10070">
    <property type="entry name" value="TolB, N-terminal domain"/>
    <property type="match status" value="1"/>
</dbReference>
<keyword evidence="2" id="KW-0238">DNA-binding</keyword>
<evidence type="ECO:0000313" key="7">
    <source>
        <dbReference type="EMBL" id="MBO0329889.1"/>
    </source>
</evidence>
<dbReference type="SMART" id="SM00342">
    <property type="entry name" value="HTH_ARAC"/>
    <property type="match status" value="1"/>
</dbReference>
<gene>
    <name evidence="7" type="ORF">J0X13_04975</name>
</gene>
<evidence type="ECO:0000259" key="6">
    <source>
        <dbReference type="SMART" id="SM00342"/>
    </source>
</evidence>
<accession>A0ABS3EUM7</accession>
<evidence type="ECO:0000256" key="2">
    <source>
        <dbReference type="ARBA" id="ARBA00023125"/>
    </source>
</evidence>
<name>A0ABS3EUM7_9FLAO</name>
<dbReference type="PROSITE" id="PS00041">
    <property type="entry name" value="HTH_ARAC_FAMILY_1"/>
    <property type="match status" value="1"/>
</dbReference>
<evidence type="ECO:0000256" key="5">
    <source>
        <dbReference type="SAM" id="Phobius"/>
    </source>
</evidence>
<keyword evidence="4" id="KW-0175">Coiled coil</keyword>
<evidence type="ECO:0000256" key="1">
    <source>
        <dbReference type="ARBA" id="ARBA00023015"/>
    </source>
</evidence>
<dbReference type="InterPro" id="IPR018062">
    <property type="entry name" value="HTH_AraC-typ_CS"/>
</dbReference>
<dbReference type="InterPro" id="IPR009057">
    <property type="entry name" value="Homeodomain-like_sf"/>
</dbReference>
<dbReference type="InterPro" id="IPR018060">
    <property type="entry name" value="HTH_AraC"/>
</dbReference>
<dbReference type="Proteomes" id="UP000664163">
    <property type="component" value="Unassembled WGS sequence"/>
</dbReference>
<dbReference type="SUPFAM" id="SSF46689">
    <property type="entry name" value="Homeodomain-like"/>
    <property type="match status" value="1"/>
</dbReference>
<keyword evidence="5" id="KW-1133">Transmembrane helix</keyword>
<dbReference type="PANTHER" id="PTHR43280">
    <property type="entry name" value="ARAC-FAMILY TRANSCRIPTIONAL REGULATOR"/>
    <property type="match status" value="1"/>
</dbReference>
<keyword evidence="3" id="KW-0804">Transcription</keyword>
<proteinExistence type="predicted"/>
<dbReference type="InterPro" id="IPR011990">
    <property type="entry name" value="TPR-like_helical_dom_sf"/>
</dbReference>
<keyword evidence="8" id="KW-1185">Reference proteome</keyword>
<evidence type="ECO:0000313" key="8">
    <source>
        <dbReference type="Proteomes" id="UP000664163"/>
    </source>
</evidence>
<feature type="coiled-coil region" evidence="4">
    <location>
        <begin position="508"/>
        <end position="535"/>
    </location>
</feature>
<reference evidence="7 8" key="1">
    <citation type="submission" date="2021-03" db="EMBL/GenBank/DDBJ databases">
        <title>Muricauda sp. CAU 1631 isolated from Incheon.</title>
        <authorList>
            <person name="Kim W."/>
        </authorList>
    </citation>
    <scope>NUCLEOTIDE SEQUENCE [LARGE SCALE GENOMIC DNA]</scope>
    <source>
        <strain evidence="7 8">CAU 1631</strain>
    </source>
</reference>
<dbReference type="Gene3D" id="1.10.10.60">
    <property type="entry name" value="Homeodomain-like"/>
    <property type="match status" value="1"/>
</dbReference>
<dbReference type="Gene3D" id="1.25.40.10">
    <property type="entry name" value="Tetratricopeptide repeat domain"/>
    <property type="match status" value="4"/>
</dbReference>
<dbReference type="Pfam" id="PF12833">
    <property type="entry name" value="HTH_18"/>
    <property type="match status" value="1"/>
</dbReference>
<dbReference type="SMART" id="SM00028">
    <property type="entry name" value="TPR"/>
    <property type="match status" value="2"/>
</dbReference>
<dbReference type="PANTHER" id="PTHR43280:SF2">
    <property type="entry name" value="HTH-TYPE TRANSCRIPTIONAL REGULATOR EXSA"/>
    <property type="match status" value="1"/>
</dbReference>
<protein>
    <submittedName>
        <fullName evidence="7">Helix-turn-helix domain-containing protein</fullName>
    </submittedName>
</protein>
<evidence type="ECO:0000256" key="4">
    <source>
        <dbReference type="SAM" id="Coils"/>
    </source>
</evidence>
<organism evidence="7 8">
    <name type="scientific">[Muricauda] lutisoli</name>
    <dbReference type="NCBI Taxonomy" id="2816035"/>
    <lineage>
        <taxon>Bacteria</taxon>
        <taxon>Pseudomonadati</taxon>
        <taxon>Bacteroidota</taxon>
        <taxon>Flavobacteriia</taxon>
        <taxon>Flavobacteriales</taxon>
        <taxon>Flavobacteriaceae</taxon>
        <taxon>Allomuricauda</taxon>
    </lineage>
</organism>
<dbReference type="SUPFAM" id="SSF81901">
    <property type="entry name" value="HCP-like"/>
    <property type="match status" value="1"/>
</dbReference>
<feature type="transmembrane region" description="Helical" evidence="5">
    <location>
        <begin position="130"/>
        <end position="148"/>
    </location>
</feature>
<evidence type="ECO:0000256" key="3">
    <source>
        <dbReference type="ARBA" id="ARBA00023163"/>
    </source>
</evidence>
<keyword evidence="5" id="KW-0812">Transmembrane</keyword>
<comment type="caution">
    <text evidence="7">The sequence shown here is derived from an EMBL/GenBank/DDBJ whole genome shotgun (WGS) entry which is preliminary data.</text>
</comment>
<feature type="domain" description="HTH araC/xylS-type" evidence="6">
    <location>
        <begin position="26"/>
        <end position="109"/>
    </location>
</feature>